<dbReference type="InterPro" id="IPR028349">
    <property type="entry name" value="PafC-like"/>
</dbReference>
<dbReference type="PANTHER" id="PTHR34580:SF3">
    <property type="entry name" value="PROTEIN PAFB"/>
    <property type="match status" value="1"/>
</dbReference>
<dbReference type="InterPro" id="IPR013196">
    <property type="entry name" value="HTH_11"/>
</dbReference>
<keyword evidence="7" id="KW-1185">Reference proteome</keyword>
<name>A0A1I5YE79_9PSEU</name>
<dbReference type="InterPro" id="IPR036390">
    <property type="entry name" value="WH_DNA-bd_sf"/>
</dbReference>
<dbReference type="OrthoDB" id="3483912at2"/>
<feature type="compositionally biased region" description="Polar residues" evidence="4">
    <location>
        <begin position="352"/>
        <end position="365"/>
    </location>
</feature>
<evidence type="ECO:0000259" key="5">
    <source>
        <dbReference type="PROSITE" id="PS51000"/>
    </source>
</evidence>
<evidence type="ECO:0000313" key="6">
    <source>
        <dbReference type="EMBL" id="SFQ42420.1"/>
    </source>
</evidence>
<dbReference type="Pfam" id="PF13280">
    <property type="entry name" value="WYL"/>
    <property type="match status" value="1"/>
</dbReference>
<keyword evidence="2 6" id="KW-0238">DNA-binding</keyword>
<evidence type="ECO:0000313" key="7">
    <source>
        <dbReference type="Proteomes" id="UP000198727"/>
    </source>
</evidence>
<dbReference type="STRING" id="587909.SAMN05421810_10791"/>
<dbReference type="InterPro" id="IPR001034">
    <property type="entry name" value="DeoR_HTH"/>
</dbReference>
<dbReference type="Gene3D" id="1.10.10.10">
    <property type="entry name" value="Winged helix-like DNA-binding domain superfamily/Winged helix DNA-binding domain"/>
    <property type="match status" value="1"/>
</dbReference>
<dbReference type="AlphaFoldDB" id="A0A1I5YE79"/>
<dbReference type="PROSITE" id="PS51000">
    <property type="entry name" value="HTH_DEOR_2"/>
    <property type="match status" value="1"/>
</dbReference>
<dbReference type="SUPFAM" id="SSF46785">
    <property type="entry name" value="Winged helix' DNA-binding domain"/>
    <property type="match status" value="1"/>
</dbReference>
<evidence type="ECO:0000256" key="2">
    <source>
        <dbReference type="ARBA" id="ARBA00023125"/>
    </source>
</evidence>
<feature type="domain" description="HTH deoR-type" evidence="5">
    <location>
        <begin position="4"/>
        <end position="59"/>
    </location>
</feature>
<accession>A0A1I5YE79</accession>
<dbReference type="GO" id="GO:0003677">
    <property type="term" value="F:DNA binding"/>
    <property type="evidence" value="ECO:0007669"/>
    <property type="project" value="UniProtKB-KW"/>
</dbReference>
<dbReference type="InterPro" id="IPR051534">
    <property type="entry name" value="CBASS_pafABC_assoc_protein"/>
</dbReference>
<protein>
    <submittedName>
        <fullName evidence="6">Predicted DNA-binding transcriptional regulator YafY, contains an HTH and WYL domains</fullName>
    </submittedName>
</protein>
<evidence type="ECO:0000256" key="4">
    <source>
        <dbReference type="SAM" id="MobiDB-lite"/>
    </source>
</evidence>
<dbReference type="PIRSF" id="PIRSF016838">
    <property type="entry name" value="PafC"/>
    <property type="match status" value="1"/>
</dbReference>
<evidence type="ECO:0000256" key="3">
    <source>
        <dbReference type="ARBA" id="ARBA00023163"/>
    </source>
</evidence>
<dbReference type="PROSITE" id="PS52050">
    <property type="entry name" value="WYL"/>
    <property type="match status" value="1"/>
</dbReference>
<dbReference type="InterPro" id="IPR026881">
    <property type="entry name" value="WYL_dom"/>
</dbReference>
<evidence type="ECO:0000256" key="1">
    <source>
        <dbReference type="ARBA" id="ARBA00023015"/>
    </source>
</evidence>
<dbReference type="Proteomes" id="UP000198727">
    <property type="component" value="Unassembled WGS sequence"/>
</dbReference>
<dbReference type="PANTHER" id="PTHR34580">
    <property type="match status" value="1"/>
</dbReference>
<organism evidence="6 7">
    <name type="scientific">Amycolatopsis arida</name>
    <dbReference type="NCBI Taxonomy" id="587909"/>
    <lineage>
        <taxon>Bacteria</taxon>
        <taxon>Bacillati</taxon>
        <taxon>Actinomycetota</taxon>
        <taxon>Actinomycetes</taxon>
        <taxon>Pseudonocardiales</taxon>
        <taxon>Pseudonocardiaceae</taxon>
        <taxon>Amycolatopsis</taxon>
    </lineage>
</organism>
<dbReference type="InterPro" id="IPR036388">
    <property type="entry name" value="WH-like_DNA-bd_sf"/>
</dbReference>
<dbReference type="Pfam" id="PF08279">
    <property type="entry name" value="HTH_11"/>
    <property type="match status" value="1"/>
</dbReference>
<proteinExistence type="predicted"/>
<dbReference type="EMBL" id="FOWW01000007">
    <property type="protein sequence ID" value="SFQ42420.1"/>
    <property type="molecule type" value="Genomic_DNA"/>
</dbReference>
<dbReference type="InterPro" id="IPR018356">
    <property type="entry name" value="Tscrpt_reg_HTH_DeoR_CS"/>
</dbReference>
<dbReference type="PROSITE" id="PS00894">
    <property type="entry name" value="HTH_DEOR_1"/>
    <property type="match status" value="1"/>
</dbReference>
<feature type="compositionally biased region" description="Low complexity" evidence="4">
    <location>
        <begin position="320"/>
        <end position="346"/>
    </location>
</feature>
<keyword evidence="1" id="KW-0805">Transcription regulation</keyword>
<feature type="region of interest" description="Disordered" evidence="4">
    <location>
        <begin position="320"/>
        <end position="365"/>
    </location>
</feature>
<reference evidence="7" key="1">
    <citation type="submission" date="2016-10" db="EMBL/GenBank/DDBJ databases">
        <authorList>
            <person name="Varghese N."/>
            <person name="Submissions S."/>
        </authorList>
    </citation>
    <scope>NUCLEOTIDE SEQUENCE [LARGE SCALE GENOMIC DNA]</scope>
    <source>
        <strain evidence="7">CGMCC 4.5579</strain>
    </source>
</reference>
<keyword evidence="3" id="KW-0804">Transcription</keyword>
<dbReference type="RefSeq" id="WP_092532443.1">
    <property type="nucleotide sequence ID" value="NZ_FOWW01000007.1"/>
</dbReference>
<sequence length="365" mass="38770">MLDTSARLLRLLTLLQVRPHWATADLADRLGVAPRTVRRDVGRLRQLGYPVHATPGVAGGYRLGSGARLPPLLLDDAEAVAVAVALRAAAGGTVAGIEEPCLSALTKLEQVLPTRLRHRVATVPAYTVTTPPGGPRADPDVLATLAAACRDSVRLRVDYRTHDGRADLRTVEPHRLVHTGRRWYLVAWDVDRADWRTFRVDRLRPRTPAGPRVPPREPPTDAATLVTRGVADALWRYRARVRVHAPATAVADRVPPTWPVIAGDGTSCVLDAGADDPRRLAVYLAALDAEVEVPADAPELAAELRALALRCHRAANQTSAANQTGAANRASAANQSGAGAAGQAGRRTGRSPSTGSPASGSIPSR</sequence>
<gene>
    <name evidence="6" type="ORF">SAMN05421810_10791</name>
</gene>
<dbReference type="GO" id="GO:0003700">
    <property type="term" value="F:DNA-binding transcription factor activity"/>
    <property type="evidence" value="ECO:0007669"/>
    <property type="project" value="InterPro"/>
</dbReference>